<keyword evidence="3" id="KW-0479">Metal-binding</keyword>
<dbReference type="InterPro" id="IPR035500">
    <property type="entry name" value="NHR-like_dom_sf"/>
</dbReference>
<dbReference type="Gene3D" id="1.10.565.10">
    <property type="entry name" value="Retinoid X Receptor"/>
    <property type="match status" value="1"/>
</dbReference>
<comment type="similarity">
    <text evidence="2 12">Belongs to the nuclear hormone receptor family. NR3 subfamily.</text>
</comment>
<dbReference type="InterPro" id="IPR024178">
    <property type="entry name" value="Est_rcpt/est-rel_rcp"/>
</dbReference>
<reference evidence="15" key="1">
    <citation type="submission" date="2022-07" db="EMBL/GenBank/DDBJ databases">
        <authorList>
            <person name="Trinca V."/>
            <person name="Uliana J.V.C."/>
            <person name="Torres T.T."/>
            <person name="Ward R.J."/>
            <person name="Monesi N."/>
        </authorList>
    </citation>
    <scope>NUCLEOTIDE SEQUENCE</scope>
    <source>
        <strain evidence="15">HSMRA1968</strain>
        <tissue evidence="15">Whole embryos</tissue>
    </source>
</reference>
<dbReference type="PRINTS" id="PR00047">
    <property type="entry name" value="STROIDFINGER"/>
</dbReference>
<evidence type="ECO:0000256" key="11">
    <source>
        <dbReference type="ARBA" id="ARBA00023242"/>
    </source>
</evidence>
<evidence type="ECO:0000256" key="12">
    <source>
        <dbReference type="PIRNR" id="PIRNR002527"/>
    </source>
</evidence>
<evidence type="ECO:0000259" key="13">
    <source>
        <dbReference type="PROSITE" id="PS51030"/>
    </source>
</evidence>
<dbReference type="OrthoDB" id="5799427at2759"/>
<dbReference type="PROSITE" id="PS51030">
    <property type="entry name" value="NUCLEAR_REC_DBD_2"/>
    <property type="match status" value="1"/>
</dbReference>
<keyword evidence="11 12" id="KW-0539">Nucleus</keyword>
<dbReference type="PROSITE" id="PS00031">
    <property type="entry name" value="NUCLEAR_REC_DBD_1"/>
    <property type="match status" value="1"/>
</dbReference>
<dbReference type="Gene3D" id="3.30.50.10">
    <property type="entry name" value="Erythroid Transcription Factor GATA-1, subunit A"/>
    <property type="match status" value="1"/>
</dbReference>
<keyword evidence="8" id="KW-0238">DNA-binding</keyword>
<dbReference type="PANTHER" id="PTHR48092">
    <property type="entry name" value="KNIRPS-RELATED PROTEIN-RELATED"/>
    <property type="match status" value="1"/>
</dbReference>
<dbReference type="Pfam" id="PF00104">
    <property type="entry name" value="Hormone_recep"/>
    <property type="match status" value="1"/>
</dbReference>
<dbReference type="SUPFAM" id="SSF57716">
    <property type="entry name" value="Glucocorticoid receptor-like (DNA-binding domain)"/>
    <property type="match status" value="1"/>
</dbReference>
<proteinExistence type="inferred from homology"/>
<evidence type="ECO:0000256" key="2">
    <source>
        <dbReference type="ARBA" id="ARBA00005413"/>
    </source>
</evidence>
<evidence type="ECO:0000256" key="5">
    <source>
        <dbReference type="ARBA" id="ARBA00022833"/>
    </source>
</evidence>
<evidence type="ECO:0000256" key="1">
    <source>
        <dbReference type="ARBA" id="ARBA00004123"/>
    </source>
</evidence>
<sequence length="450" mass="50999">MAVTMMAEGSGLRIKQEIETTCCSPSPSSGSGNQPFVYNTSQSNIEMELKCASTETHPSPGSPDQQYCSSTTTPIGDMCNDINMDNSKEELVPRRLCLVCGDIASGFHYGVASCEACKAFFKRTIQGNIEYTCPASNECEINKRRRKACQACRFQKCLLMGMLKEGVRLDRVRGGRQKYRRNPSVNPYQFMIPQSTTTVTPTSLEDIKMLETLAISEPEMLSVGMDLMKINCDDYGDDKSRSTSDVRMDTDAHELLSVLSDIYDKELVNVIGWAKQIPGFIDLPLNDQMKLLQVTWAELLTLQLAHRSIPYNGRLNFAKDFWLDERSAKECGAVELFNHCVQITQRLERLSARKEEYFLIKALTLSNCDIRLDNLSALRKFRDSILNSLNDCVYLLRHNGAVSHQQQLLLLLPSLRQADHIIRNFWIEVHRDNSVNMKKLFVEMLESVSK</sequence>
<accession>A0A9Q0RZZ2</accession>
<evidence type="ECO:0000256" key="8">
    <source>
        <dbReference type="ARBA" id="ARBA00023125"/>
    </source>
</evidence>
<evidence type="ECO:0000256" key="3">
    <source>
        <dbReference type="ARBA" id="ARBA00022723"/>
    </source>
</evidence>
<evidence type="ECO:0000256" key="7">
    <source>
        <dbReference type="ARBA" id="ARBA00023015"/>
    </source>
</evidence>
<keyword evidence="10 12" id="KW-0675">Receptor</keyword>
<keyword evidence="9 12" id="KW-0804">Transcription</keyword>
<feature type="domain" description="Nuclear receptor" evidence="13">
    <location>
        <begin position="94"/>
        <end position="169"/>
    </location>
</feature>
<dbReference type="InterPro" id="IPR000536">
    <property type="entry name" value="Nucl_hrmn_rcpt_lig-bd"/>
</dbReference>
<feature type="domain" description="NR LBD" evidence="14">
    <location>
        <begin position="205"/>
        <end position="448"/>
    </location>
</feature>
<evidence type="ECO:0000313" key="16">
    <source>
        <dbReference type="Proteomes" id="UP001151699"/>
    </source>
</evidence>
<dbReference type="EMBL" id="WJQU01000003">
    <property type="protein sequence ID" value="KAJ6638731.1"/>
    <property type="molecule type" value="Genomic_DNA"/>
</dbReference>
<dbReference type="SMART" id="SM00399">
    <property type="entry name" value="ZnF_C4"/>
    <property type="match status" value="1"/>
</dbReference>
<keyword evidence="7 12" id="KW-0805">Transcription regulation</keyword>
<dbReference type="AlphaFoldDB" id="A0A9Q0RZZ2"/>
<evidence type="ECO:0000256" key="9">
    <source>
        <dbReference type="ARBA" id="ARBA00023163"/>
    </source>
</evidence>
<dbReference type="SUPFAM" id="SSF48508">
    <property type="entry name" value="Nuclear receptor ligand-binding domain"/>
    <property type="match status" value="1"/>
</dbReference>
<protein>
    <submittedName>
        <fullName evidence="15">Steroid hormone receptor ERR2</fullName>
    </submittedName>
</protein>
<dbReference type="PIRSF" id="PIRSF002527">
    <property type="entry name" value="ER-like_NR"/>
    <property type="match status" value="1"/>
</dbReference>
<keyword evidence="6" id="KW-0007">Acetylation</keyword>
<keyword evidence="5" id="KW-0862">Zinc</keyword>
<dbReference type="GO" id="GO:0008270">
    <property type="term" value="F:zinc ion binding"/>
    <property type="evidence" value="ECO:0007669"/>
    <property type="project" value="UniProtKB-KW"/>
</dbReference>
<dbReference type="CDD" id="cd07170">
    <property type="entry name" value="NR_DBD_ERR"/>
    <property type="match status" value="1"/>
</dbReference>
<comment type="subcellular location">
    <subcellularLocation>
        <location evidence="1 12">Nucleus</location>
    </subcellularLocation>
</comment>
<dbReference type="GO" id="GO:0005634">
    <property type="term" value="C:nucleus"/>
    <property type="evidence" value="ECO:0007669"/>
    <property type="project" value="UniProtKB-SubCell"/>
</dbReference>
<name>A0A9Q0RZZ2_9DIPT</name>
<evidence type="ECO:0000313" key="15">
    <source>
        <dbReference type="EMBL" id="KAJ6638731.1"/>
    </source>
</evidence>
<dbReference type="InterPro" id="IPR050200">
    <property type="entry name" value="Nuclear_hormone_rcpt_NR3"/>
</dbReference>
<dbReference type="GO" id="GO:0003707">
    <property type="term" value="F:nuclear steroid receptor activity"/>
    <property type="evidence" value="ECO:0007669"/>
    <property type="project" value="InterPro"/>
</dbReference>
<dbReference type="PRINTS" id="PR00398">
    <property type="entry name" value="STRDHORMONER"/>
</dbReference>
<dbReference type="PROSITE" id="PS51843">
    <property type="entry name" value="NR_LBD"/>
    <property type="match status" value="1"/>
</dbReference>
<dbReference type="InterPro" id="IPR001723">
    <property type="entry name" value="Nuclear_hrmn_rcpt"/>
</dbReference>
<keyword evidence="16" id="KW-1185">Reference proteome</keyword>
<evidence type="ECO:0000256" key="6">
    <source>
        <dbReference type="ARBA" id="ARBA00022990"/>
    </source>
</evidence>
<dbReference type="InterPro" id="IPR013088">
    <property type="entry name" value="Znf_NHR/GATA"/>
</dbReference>
<evidence type="ECO:0000256" key="4">
    <source>
        <dbReference type="ARBA" id="ARBA00022771"/>
    </source>
</evidence>
<comment type="caution">
    <text evidence="15">The sequence shown here is derived from an EMBL/GenBank/DDBJ whole genome shotgun (WGS) entry which is preliminary data.</text>
</comment>
<gene>
    <name evidence="15" type="primary">Esrrb</name>
    <name evidence="15" type="ORF">Bhyg_11469</name>
</gene>
<dbReference type="SMART" id="SM00430">
    <property type="entry name" value="HOLI"/>
    <property type="match status" value="1"/>
</dbReference>
<dbReference type="Proteomes" id="UP001151699">
    <property type="component" value="Chromosome X"/>
</dbReference>
<dbReference type="InterPro" id="IPR001628">
    <property type="entry name" value="Znf_hrmn_rcpt"/>
</dbReference>
<evidence type="ECO:0000256" key="10">
    <source>
        <dbReference type="ARBA" id="ARBA00023170"/>
    </source>
</evidence>
<dbReference type="Pfam" id="PF00105">
    <property type="entry name" value="zf-C4"/>
    <property type="match status" value="1"/>
</dbReference>
<evidence type="ECO:0000259" key="14">
    <source>
        <dbReference type="PROSITE" id="PS51843"/>
    </source>
</evidence>
<dbReference type="FunFam" id="3.30.50.10:FF:000008">
    <property type="entry name" value="estrogen-related receptor gamma isoform X1"/>
    <property type="match status" value="1"/>
</dbReference>
<keyword evidence="4" id="KW-0863">Zinc-finger</keyword>
<dbReference type="GO" id="GO:0005496">
    <property type="term" value="F:steroid binding"/>
    <property type="evidence" value="ECO:0007669"/>
    <property type="project" value="InterPro"/>
</dbReference>
<organism evidence="15 16">
    <name type="scientific">Pseudolycoriella hygida</name>
    <dbReference type="NCBI Taxonomy" id="35572"/>
    <lineage>
        <taxon>Eukaryota</taxon>
        <taxon>Metazoa</taxon>
        <taxon>Ecdysozoa</taxon>
        <taxon>Arthropoda</taxon>
        <taxon>Hexapoda</taxon>
        <taxon>Insecta</taxon>
        <taxon>Pterygota</taxon>
        <taxon>Neoptera</taxon>
        <taxon>Endopterygota</taxon>
        <taxon>Diptera</taxon>
        <taxon>Nematocera</taxon>
        <taxon>Sciaroidea</taxon>
        <taxon>Sciaridae</taxon>
        <taxon>Pseudolycoriella</taxon>
    </lineage>
</organism>
<dbReference type="GO" id="GO:0043565">
    <property type="term" value="F:sequence-specific DNA binding"/>
    <property type="evidence" value="ECO:0007669"/>
    <property type="project" value="InterPro"/>
</dbReference>